<dbReference type="RefSeq" id="XP_075088405.1">
    <property type="nucleotide sequence ID" value="XM_075232304.1"/>
</dbReference>
<name>A0AC58STV7_TOBAC</name>
<organism evidence="1 2">
    <name type="scientific">Nicotiana tabacum</name>
    <name type="common">Common tobacco</name>
    <dbReference type="NCBI Taxonomy" id="4097"/>
    <lineage>
        <taxon>Eukaryota</taxon>
        <taxon>Viridiplantae</taxon>
        <taxon>Streptophyta</taxon>
        <taxon>Embryophyta</taxon>
        <taxon>Tracheophyta</taxon>
        <taxon>Spermatophyta</taxon>
        <taxon>Magnoliopsida</taxon>
        <taxon>eudicotyledons</taxon>
        <taxon>Gunneridae</taxon>
        <taxon>Pentapetalae</taxon>
        <taxon>asterids</taxon>
        <taxon>lamiids</taxon>
        <taxon>Solanales</taxon>
        <taxon>Solanaceae</taxon>
        <taxon>Nicotianoideae</taxon>
        <taxon>Nicotianeae</taxon>
        <taxon>Nicotiana</taxon>
    </lineage>
</organism>
<keyword evidence="1" id="KW-1185">Reference proteome</keyword>
<reference evidence="2" key="2">
    <citation type="submission" date="2025-08" db="UniProtKB">
        <authorList>
            <consortium name="RefSeq"/>
        </authorList>
    </citation>
    <scope>IDENTIFICATION</scope>
    <source>
        <tissue evidence="2">Leaf</tissue>
    </source>
</reference>
<protein>
    <submittedName>
        <fullName evidence="2">Uncharacterized protein LOC142170404</fullName>
    </submittedName>
</protein>
<gene>
    <name evidence="2" type="primary">LOC142170404</name>
</gene>
<evidence type="ECO:0000313" key="2">
    <source>
        <dbReference type="RefSeq" id="XP_075088405.1"/>
    </source>
</evidence>
<evidence type="ECO:0000313" key="1">
    <source>
        <dbReference type="Proteomes" id="UP000790787"/>
    </source>
</evidence>
<sequence>MLGTLETKECVQVWKTEEVSVEHYETSVTWELPLPGTVNVNTDDSFCKESGKAGIGGVVRDNQEDFIMTFSIPISCDSNTMAEAKEPEFGGKWCSQNGYTNFSLELESMVVVDMLAEGDTNNVKTKRVIDRASYIVKQTRATVKHCIREGNQVADCLAKLSATTNQRKLFHSFQHLPNSAKGPFLLDKWQLPSIRTKYETSNFFVS</sequence>
<reference evidence="1" key="1">
    <citation type="journal article" date="2014" name="Nat. Commun.">
        <title>The tobacco genome sequence and its comparison with those of tomato and potato.</title>
        <authorList>
            <person name="Sierro N."/>
            <person name="Battey J.N."/>
            <person name="Ouadi S."/>
            <person name="Bakaher N."/>
            <person name="Bovet L."/>
            <person name="Willig A."/>
            <person name="Goepfert S."/>
            <person name="Peitsch M.C."/>
            <person name="Ivanov N.V."/>
        </authorList>
    </citation>
    <scope>NUCLEOTIDE SEQUENCE [LARGE SCALE GENOMIC DNA]</scope>
</reference>
<accession>A0AC58STV7</accession>
<dbReference type="Proteomes" id="UP000790787">
    <property type="component" value="Chromosome 16"/>
</dbReference>
<proteinExistence type="predicted"/>